<dbReference type="Proteomes" id="UP001159363">
    <property type="component" value="Chromosome 7"/>
</dbReference>
<comment type="caution">
    <text evidence="2">The sequence shown here is derived from an EMBL/GenBank/DDBJ whole genome shotgun (WGS) entry which is preliminary data.</text>
</comment>
<evidence type="ECO:0000259" key="1">
    <source>
        <dbReference type="Pfam" id="PF20700"/>
    </source>
</evidence>
<dbReference type="Pfam" id="PF20700">
    <property type="entry name" value="Mutator"/>
    <property type="match status" value="1"/>
</dbReference>
<organism evidence="2 3">
    <name type="scientific">Dryococelus australis</name>
    <dbReference type="NCBI Taxonomy" id="614101"/>
    <lineage>
        <taxon>Eukaryota</taxon>
        <taxon>Metazoa</taxon>
        <taxon>Ecdysozoa</taxon>
        <taxon>Arthropoda</taxon>
        <taxon>Hexapoda</taxon>
        <taxon>Insecta</taxon>
        <taxon>Pterygota</taxon>
        <taxon>Neoptera</taxon>
        <taxon>Polyneoptera</taxon>
        <taxon>Phasmatodea</taxon>
        <taxon>Verophasmatodea</taxon>
        <taxon>Anareolatae</taxon>
        <taxon>Phasmatidae</taxon>
        <taxon>Eurycanthinae</taxon>
        <taxon>Dryococelus</taxon>
    </lineage>
</organism>
<accession>A0ABQ9GX27</accession>
<name>A0ABQ9GX27_9NEOP</name>
<dbReference type="EMBL" id="JARBHB010000008">
    <property type="protein sequence ID" value="KAJ8876563.1"/>
    <property type="molecule type" value="Genomic_DNA"/>
</dbReference>
<dbReference type="InterPro" id="IPR049012">
    <property type="entry name" value="Mutator_transp_dom"/>
</dbReference>
<gene>
    <name evidence="2" type="ORF">PR048_021008</name>
</gene>
<keyword evidence="3" id="KW-1185">Reference proteome</keyword>
<evidence type="ECO:0000313" key="3">
    <source>
        <dbReference type="Proteomes" id="UP001159363"/>
    </source>
</evidence>
<proteinExistence type="predicted"/>
<reference evidence="2 3" key="1">
    <citation type="submission" date="2023-02" db="EMBL/GenBank/DDBJ databases">
        <title>LHISI_Scaffold_Assembly.</title>
        <authorList>
            <person name="Stuart O.P."/>
            <person name="Cleave R."/>
            <person name="Magrath M.J.L."/>
            <person name="Mikheyev A.S."/>
        </authorList>
    </citation>
    <scope>NUCLEOTIDE SEQUENCE [LARGE SCALE GENOMIC DNA]</scope>
    <source>
        <strain evidence="2">Daus_M_001</strain>
        <tissue evidence="2">Leg muscle</tissue>
    </source>
</reference>
<protein>
    <recommendedName>
        <fullName evidence="1">Mutator-like transposase domain-containing protein</fullName>
    </recommendedName>
</protein>
<evidence type="ECO:0000313" key="2">
    <source>
        <dbReference type="EMBL" id="KAJ8876563.1"/>
    </source>
</evidence>
<feature type="domain" description="Mutator-like transposase" evidence="1">
    <location>
        <begin position="28"/>
        <end position="121"/>
    </location>
</feature>
<sequence length="124" mass="14001">MLCVTLKKIYMDRRSENDMDVNTAAVASTYHDTIADGWQETAQRGCKVGIEEARKRGHVDEDGTPLLTVVTSDCWSKLSYCTNYNSLSGAAIVGFYTRKVLFISVKNKYCTICLHTERNNEVHK</sequence>